<dbReference type="PATRIC" id="fig|1305737.6.peg.1663"/>
<keyword evidence="1" id="KW-0472">Membrane</keyword>
<reference evidence="2 3" key="1">
    <citation type="submission" date="2015-09" db="EMBL/GenBank/DDBJ databases">
        <title>Identification and resolution of microdiversity through metagenomic sequencing of parallel consortia.</title>
        <authorList>
            <person name="Nelson W.C."/>
            <person name="Romine M.F."/>
            <person name="Lindemann S.R."/>
        </authorList>
    </citation>
    <scope>NUCLEOTIDE SEQUENCE [LARGE SCALE GENOMIC DNA]</scope>
    <source>
        <strain evidence="2">HL-49</strain>
    </source>
</reference>
<sequence>MHKEVLRSIENIEIYPVISLLIFVTFFLGVFFWVKSIPKDVVDHLKSLPMENDDDITPSQP</sequence>
<dbReference type="STRING" id="1305737.GCA_000526355_01920"/>
<evidence type="ECO:0000313" key="2">
    <source>
        <dbReference type="EMBL" id="KPQ18673.1"/>
    </source>
</evidence>
<accession>A0A0P8AJ55</accession>
<gene>
    <name evidence="2" type="ORF">HLUCCX10_05040</name>
</gene>
<proteinExistence type="predicted"/>
<dbReference type="EMBL" id="LJXT01000022">
    <property type="protein sequence ID" value="KPQ18673.1"/>
    <property type="molecule type" value="Genomic_DNA"/>
</dbReference>
<protein>
    <submittedName>
        <fullName evidence="2">Uncharacterized protein</fullName>
    </submittedName>
</protein>
<name>A0A0P8AJ55_9BACT</name>
<feature type="transmembrane region" description="Helical" evidence="1">
    <location>
        <begin position="12"/>
        <end position="34"/>
    </location>
</feature>
<keyword evidence="1" id="KW-0812">Transmembrane</keyword>
<dbReference type="Proteomes" id="UP000050421">
    <property type="component" value="Unassembled WGS sequence"/>
</dbReference>
<evidence type="ECO:0000256" key="1">
    <source>
        <dbReference type="SAM" id="Phobius"/>
    </source>
</evidence>
<organism evidence="2 3">
    <name type="scientific">Algoriphagus marincola HL-49</name>
    <dbReference type="NCBI Taxonomy" id="1305737"/>
    <lineage>
        <taxon>Bacteria</taxon>
        <taxon>Pseudomonadati</taxon>
        <taxon>Bacteroidota</taxon>
        <taxon>Cytophagia</taxon>
        <taxon>Cytophagales</taxon>
        <taxon>Cyclobacteriaceae</taxon>
        <taxon>Algoriphagus</taxon>
    </lineage>
</organism>
<comment type="caution">
    <text evidence="2">The sequence shown here is derived from an EMBL/GenBank/DDBJ whole genome shotgun (WGS) entry which is preliminary data.</text>
</comment>
<evidence type="ECO:0000313" key="3">
    <source>
        <dbReference type="Proteomes" id="UP000050421"/>
    </source>
</evidence>
<dbReference type="OrthoDB" id="982086at2"/>
<dbReference type="AlphaFoldDB" id="A0A0P8AJ55"/>
<keyword evidence="1" id="KW-1133">Transmembrane helix</keyword>